<feature type="compositionally biased region" description="Low complexity" evidence="3">
    <location>
        <begin position="510"/>
        <end position="531"/>
    </location>
</feature>
<dbReference type="InterPro" id="IPR043502">
    <property type="entry name" value="DNA/RNA_pol_sf"/>
</dbReference>
<dbReference type="SMART" id="SM00343">
    <property type="entry name" value="ZnF_C2HC"/>
    <property type="match status" value="1"/>
</dbReference>
<feature type="region of interest" description="Disordered" evidence="3">
    <location>
        <begin position="501"/>
        <end position="609"/>
    </location>
</feature>
<reference evidence="5" key="1">
    <citation type="journal article" date="2019" name="Science">
        <title>Mutation of a bHLH transcription factor allowed almond domestication.</title>
        <authorList>
            <person name="Sanchez-Perez R."/>
            <person name="Pavan S."/>
            <person name="Mazzeo R."/>
            <person name="Moldovan C."/>
            <person name="Aiese Cigliano R."/>
            <person name="Del Cueto J."/>
            <person name="Ricciardi F."/>
            <person name="Lotti C."/>
            <person name="Ricciardi L."/>
            <person name="Dicenta F."/>
            <person name="Lopez-Marques R.L."/>
            <person name="Lindberg Moller B."/>
        </authorList>
    </citation>
    <scope>NUCLEOTIDE SEQUENCE</scope>
</reference>
<dbReference type="Pfam" id="PF22936">
    <property type="entry name" value="Pol_BBD"/>
    <property type="match status" value="1"/>
</dbReference>
<dbReference type="GO" id="GO:0003676">
    <property type="term" value="F:nucleic acid binding"/>
    <property type="evidence" value="ECO:0007669"/>
    <property type="project" value="InterPro"/>
</dbReference>
<organism evidence="5">
    <name type="scientific">Prunus dulcis</name>
    <name type="common">Almond</name>
    <name type="synonym">Amygdalus dulcis</name>
    <dbReference type="NCBI Taxonomy" id="3755"/>
    <lineage>
        <taxon>Eukaryota</taxon>
        <taxon>Viridiplantae</taxon>
        <taxon>Streptophyta</taxon>
        <taxon>Embryophyta</taxon>
        <taxon>Tracheophyta</taxon>
        <taxon>Spermatophyta</taxon>
        <taxon>Magnoliopsida</taxon>
        <taxon>eudicotyledons</taxon>
        <taxon>Gunneridae</taxon>
        <taxon>Pentapetalae</taxon>
        <taxon>rosids</taxon>
        <taxon>fabids</taxon>
        <taxon>Rosales</taxon>
        <taxon>Rosaceae</taxon>
        <taxon>Amygdaloideae</taxon>
        <taxon>Amygdaleae</taxon>
        <taxon>Prunus</taxon>
    </lineage>
</organism>
<gene>
    <name evidence="5" type="ORF">Prudu_005230</name>
</gene>
<dbReference type="AlphaFoldDB" id="A0A4Y1QX57"/>
<evidence type="ECO:0000256" key="2">
    <source>
        <dbReference type="PROSITE-ProRule" id="PRU00047"/>
    </source>
</evidence>
<keyword evidence="2" id="KW-0479">Metal-binding</keyword>
<feature type="region of interest" description="Disordered" evidence="3">
    <location>
        <begin position="228"/>
        <end position="273"/>
    </location>
</feature>
<evidence type="ECO:0000313" key="5">
    <source>
        <dbReference type="EMBL" id="BBG96431.1"/>
    </source>
</evidence>
<dbReference type="GO" id="GO:0008270">
    <property type="term" value="F:zinc ion binding"/>
    <property type="evidence" value="ECO:0007669"/>
    <property type="project" value="UniProtKB-KW"/>
</dbReference>
<keyword evidence="1" id="KW-0064">Aspartyl protease</keyword>
<dbReference type="Pfam" id="PF07727">
    <property type="entry name" value="RVT_2"/>
    <property type="match status" value="1"/>
</dbReference>
<sequence length="1178" mass="130045">VPTISIPNISHLVSVKLSDTNYLVWESQVKPFLLGQNLWRFVDGSHPCPSPTLPPSDKSESSTPSLVNPDYVSWFQTDQSLISILRATLSESVLPQVIGFSTSREIWDCLQQNFSQQSLANSAQLKFRLFSITKGSKSISEYLAQAKSLADELTAIQEPVSNSDLVTYVLRGLGIDYQMIVTAILNFPPLPSFSDLRTRLLAFEGQQALAAQMAPVASPAAFVAARFPRGPCHPRPRDQSSRPFGGPSSARPFSSPGQPSHRAPRPFSFSQGLLGPPPSRQSIQCWNCQQFGHVQAKCPYPRAFAGMHVASSSDPNWYLDSGATNHMTHDARTFHSGTPYAASDQVVVGNGDTLPITHSGNLSFSSGSFVFRLSDVLRVPSLRKNLLSVAQYTCDFNGLCKDGLYPIFQRYCPVPSKLFLLSSRRPLCGIVVLVIPPINDRHHGYRCLHPPTGRLYVSRHVIFHEDQLYYAAVSKPVQLSDLAVVPVGLLSSPPARPITAVNSQDTARFSNTASGSTSSPSFHVHPSSPQPAEICSPPPAVSSPSSDPSSQTPLDCLSLPSQPAVSASSPPTLSSSPLVSSHVPVIAPPSPSARPSPVHTRSKSGIVKPNPKYQAKFSTRYPIPHAFSALVNTDIEPTCYTQASRYPEWKQAMLDEYHALLQQGTWSLVPSSLSLNTVGCKWVFRIKRRSDGTIERYKARLVAKGFHQQSGVDYFDTFSPVVKPTTIRTVLCLAISFGWPLRQLDVKNAFLHGSLSEDVYMRQPPGFADPDRPSHVCKLHKAIYGLKQAPRAWFQRFSSFLLSVGFTQSQADTSMFVYHDHYSVMILLLYVDDIILTGSNSSHLLAFLRKLGAEFDIKDLGRLHYFLGVEVHYHPTSIHLTQNKYTIDLLKRNNLLDYKPVSTPMTSKGTLSRTHGTVLADPTPYRQMVGALQYLTMTRPDISYAVQHVSQFMGSPSDVHFEAVKRILRYLKGTLGVGLPVRKSPDCSFLVAYSDADWAGCPDTRRSTTGYCVFLGPNLISWSAKKQPTVSRSSAEAEYRALAYACADTLWIQGLLTELRCPLTRPVLLNCDNLSATYLAANPVFHARTKHIAIDYHFVRERVASGSHKVQFVPSQLQLADVFTKGLPADRFERLVSKLVTYPSAAFLVSFPAFDVSCSSYPSSTISQRSWEMNRVFI</sequence>
<dbReference type="InterPro" id="IPR001878">
    <property type="entry name" value="Znf_CCHC"/>
</dbReference>
<accession>A0A4Y1QX57</accession>
<evidence type="ECO:0000256" key="3">
    <source>
        <dbReference type="SAM" id="MobiDB-lite"/>
    </source>
</evidence>
<dbReference type="EMBL" id="AP019298">
    <property type="protein sequence ID" value="BBG96431.1"/>
    <property type="molecule type" value="Genomic_DNA"/>
</dbReference>
<evidence type="ECO:0000256" key="1">
    <source>
        <dbReference type="ARBA" id="ARBA00022750"/>
    </source>
</evidence>
<dbReference type="InterPro" id="IPR057670">
    <property type="entry name" value="SH3_retrovirus"/>
</dbReference>
<dbReference type="InterPro" id="IPR036875">
    <property type="entry name" value="Znf_CCHC_sf"/>
</dbReference>
<dbReference type="PROSITE" id="PS50158">
    <property type="entry name" value="ZF_CCHC"/>
    <property type="match status" value="1"/>
</dbReference>
<dbReference type="SUPFAM" id="SSF57756">
    <property type="entry name" value="Retrovirus zinc finger-like domains"/>
    <property type="match status" value="1"/>
</dbReference>
<dbReference type="SUPFAM" id="SSF56672">
    <property type="entry name" value="DNA/RNA polymerases"/>
    <property type="match status" value="1"/>
</dbReference>
<proteinExistence type="predicted"/>
<feature type="compositionally biased region" description="Low complexity" evidence="3">
    <location>
        <begin position="557"/>
        <end position="585"/>
    </location>
</feature>
<protein>
    <submittedName>
        <fullName evidence="5">Far-red impaired responsive family protein</fullName>
    </submittedName>
</protein>
<keyword evidence="2" id="KW-0863">Zinc-finger</keyword>
<dbReference type="CDD" id="cd09272">
    <property type="entry name" value="RNase_HI_RT_Ty1"/>
    <property type="match status" value="1"/>
</dbReference>
<dbReference type="GO" id="GO:0004190">
    <property type="term" value="F:aspartic-type endopeptidase activity"/>
    <property type="evidence" value="ECO:0007669"/>
    <property type="project" value="UniProtKB-KW"/>
</dbReference>
<name>A0A4Y1QX57_PRUDU</name>
<keyword evidence="2" id="KW-0862">Zinc</keyword>
<feature type="non-terminal residue" evidence="5">
    <location>
        <position position="1"/>
    </location>
</feature>
<feature type="domain" description="CCHC-type" evidence="4">
    <location>
        <begin position="285"/>
        <end position="299"/>
    </location>
</feature>
<dbReference type="Pfam" id="PF14223">
    <property type="entry name" value="Retrotran_gag_2"/>
    <property type="match status" value="1"/>
</dbReference>
<evidence type="ECO:0000259" key="4">
    <source>
        <dbReference type="PROSITE" id="PS50158"/>
    </source>
</evidence>
<keyword evidence="1" id="KW-0645">Protease</keyword>
<dbReference type="PANTHER" id="PTHR11439:SF524">
    <property type="entry name" value="RNA-DIRECTED DNA POLYMERASE, PROTEIN KINASE RLK-PELLE-DLSV FAMILY"/>
    <property type="match status" value="1"/>
</dbReference>
<keyword evidence="1" id="KW-0378">Hydrolase</keyword>
<dbReference type="Pfam" id="PF25597">
    <property type="entry name" value="SH3_retrovirus"/>
    <property type="match status" value="1"/>
</dbReference>
<dbReference type="InterPro" id="IPR054722">
    <property type="entry name" value="PolX-like_BBD"/>
</dbReference>
<dbReference type="PANTHER" id="PTHR11439">
    <property type="entry name" value="GAG-POL-RELATED RETROTRANSPOSON"/>
    <property type="match status" value="1"/>
</dbReference>
<dbReference type="InterPro" id="IPR013103">
    <property type="entry name" value="RVT_2"/>
</dbReference>